<name>A0AA84Z5A3_9TREM</name>
<accession>A0AA84Z5A3</accession>
<dbReference type="AlphaFoldDB" id="A0AA84Z5A3"/>
<dbReference type="Proteomes" id="UP000050790">
    <property type="component" value="Unassembled WGS sequence"/>
</dbReference>
<dbReference type="WBParaSite" id="SMRG1_12890.1">
    <property type="protein sequence ID" value="SMRG1_12890.1"/>
    <property type="gene ID" value="SMRG1_12890"/>
</dbReference>
<organism evidence="1 2">
    <name type="scientific">Schistosoma margrebowiei</name>
    <dbReference type="NCBI Taxonomy" id="48269"/>
    <lineage>
        <taxon>Eukaryota</taxon>
        <taxon>Metazoa</taxon>
        <taxon>Spiralia</taxon>
        <taxon>Lophotrochozoa</taxon>
        <taxon>Platyhelminthes</taxon>
        <taxon>Trematoda</taxon>
        <taxon>Digenea</taxon>
        <taxon>Strigeidida</taxon>
        <taxon>Schistosomatoidea</taxon>
        <taxon>Schistosomatidae</taxon>
        <taxon>Schistosoma</taxon>
    </lineage>
</organism>
<sequence>MLSGRLFIEHSDSQKKQENDLVTSCLSLPNTQYSIDFSNVRLNNIRLKKELSACYVAVFINFYMCTCQCNMWTTKLFTWKRTIVWYYLHETSVDLLRNYIDLSPNIVFSFALKLLYNYIS</sequence>
<proteinExistence type="predicted"/>
<evidence type="ECO:0000313" key="1">
    <source>
        <dbReference type="Proteomes" id="UP000050790"/>
    </source>
</evidence>
<evidence type="ECO:0000313" key="2">
    <source>
        <dbReference type="WBParaSite" id="SMRG1_12890.1"/>
    </source>
</evidence>
<protein>
    <submittedName>
        <fullName evidence="2">Uncharacterized protein</fullName>
    </submittedName>
</protein>
<reference evidence="2" key="1">
    <citation type="submission" date="2023-11" db="UniProtKB">
        <authorList>
            <consortium name="WormBaseParasite"/>
        </authorList>
    </citation>
    <scope>IDENTIFICATION</scope>
</reference>